<keyword evidence="4" id="KW-1133">Transmembrane helix</keyword>
<comment type="subcellular location">
    <subcellularLocation>
        <location evidence="1 6">Endoplasmic reticulum membrane</location>
        <topology evidence="1 6">Multi-pass membrane protein</topology>
    </subcellularLocation>
</comment>
<comment type="caution">
    <text evidence="9">The sequence shown here is derived from an EMBL/GenBank/DDBJ whole genome shotgun (WGS) entry which is preliminary data.</text>
</comment>
<evidence type="ECO:0000256" key="2">
    <source>
        <dbReference type="ARBA" id="ARBA00022692"/>
    </source>
</evidence>
<feature type="compositionally biased region" description="Polar residues" evidence="7">
    <location>
        <begin position="8"/>
        <end position="24"/>
    </location>
</feature>
<keyword evidence="2" id="KW-0812">Transmembrane</keyword>
<feature type="domain" description="Reticulon" evidence="8">
    <location>
        <begin position="212"/>
        <end position="369"/>
    </location>
</feature>
<evidence type="ECO:0000256" key="6">
    <source>
        <dbReference type="RuleBase" id="RU363132"/>
    </source>
</evidence>
<protein>
    <recommendedName>
        <fullName evidence="6">Reticulon-like protein</fullName>
    </recommendedName>
</protein>
<evidence type="ECO:0000259" key="8">
    <source>
        <dbReference type="PROSITE" id="PS50845"/>
    </source>
</evidence>
<evidence type="ECO:0000256" key="3">
    <source>
        <dbReference type="ARBA" id="ARBA00022824"/>
    </source>
</evidence>
<evidence type="ECO:0000256" key="5">
    <source>
        <dbReference type="ARBA" id="ARBA00023136"/>
    </source>
</evidence>
<reference evidence="9" key="1">
    <citation type="submission" date="2022-08" db="EMBL/GenBank/DDBJ databases">
        <authorList>
            <person name="Gutierrez-Valencia J."/>
        </authorList>
    </citation>
    <scope>NUCLEOTIDE SEQUENCE</scope>
</reference>
<dbReference type="Pfam" id="PF02453">
    <property type="entry name" value="Reticulon"/>
    <property type="match status" value="1"/>
</dbReference>
<evidence type="ECO:0000313" key="10">
    <source>
        <dbReference type="Proteomes" id="UP001154282"/>
    </source>
</evidence>
<evidence type="ECO:0000256" key="4">
    <source>
        <dbReference type="ARBA" id="ARBA00022989"/>
    </source>
</evidence>
<keyword evidence="3 6" id="KW-0256">Endoplasmic reticulum</keyword>
<feature type="region of interest" description="Disordered" evidence="7">
    <location>
        <begin position="1"/>
        <end position="115"/>
    </location>
</feature>
<evidence type="ECO:0000256" key="1">
    <source>
        <dbReference type="ARBA" id="ARBA00004477"/>
    </source>
</evidence>
<dbReference type="AlphaFoldDB" id="A0AAV0HJ00"/>
<keyword evidence="5" id="KW-0472">Membrane</keyword>
<sequence length="481" mass="52341">MEMDSAPINCTQRSNPSAALTKSASRLARNTACSVQGKDPPPHLSINDLVLPSSPKRGQSTPSGLSARSSTSSLPLRELLLLSPSPSRKPRVRPADRIEMAPEEAGAGGVEPAGARRRCKARGSQVGGLGCASPRNSRRLRKRLEVDIREERESVVGLGEEFGKPRKRRHGGGGGRSKKEKLALVPALPSSSYCPKADDCDGSNFDRLGATIYDLVMWEDVAKSSLWFGFGSLCFLSSCFAKGINFSMFSAISQLGLLLLGASFFSNSICQRNTNANERDGRLKDEDILRLGRLILPPANLAISKTRQLFSGEPSMTLKVIPFLLLGAEFGHLITFRRLCAVGFFASFTAPKLYSCYSDQITHKVENAKCRILETWGSCSRKKLVTASAITAFWNLSSIKTRIFTAFIVLVILRCCRKHILPEMGDEAAAPVEAVQEDKEEAAVARVDAGAEGDAAEEDMELEEEQEEVLSMVVATEMSHK</sequence>
<feature type="compositionally biased region" description="Low complexity" evidence="7">
    <location>
        <begin position="60"/>
        <end position="86"/>
    </location>
</feature>
<dbReference type="PANTHER" id="PTHR46626:SF2">
    <property type="entry name" value="RETICULON-LIKE PROTEIN B17"/>
    <property type="match status" value="1"/>
</dbReference>
<dbReference type="PANTHER" id="PTHR46626">
    <property type="entry name" value="RETICULON-LIKE PROTEIN B17"/>
    <property type="match status" value="1"/>
</dbReference>
<dbReference type="InterPro" id="IPR003388">
    <property type="entry name" value="Reticulon"/>
</dbReference>
<dbReference type="InterPro" id="IPR044647">
    <property type="entry name" value="RTNLB17/18/21"/>
</dbReference>
<accession>A0AAV0HJ00</accession>
<gene>
    <name evidence="9" type="ORF">LITE_LOCUS4736</name>
</gene>
<dbReference type="EMBL" id="CAMGYJ010000002">
    <property type="protein sequence ID" value="CAI0385276.1"/>
    <property type="molecule type" value="Genomic_DNA"/>
</dbReference>
<proteinExistence type="predicted"/>
<organism evidence="9 10">
    <name type="scientific">Linum tenue</name>
    <dbReference type="NCBI Taxonomy" id="586396"/>
    <lineage>
        <taxon>Eukaryota</taxon>
        <taxon>Viridiplantae</taxon>
        <taxon>Streptophyta</taxon>
        <taxon>Embryophyta</taxon>
        <taxon>Tracheophyta</taxon>
        <taxon>Spermatophyta</taxon>
        <taxon>Magnoliopsida</taxon>
        <taxon>eudicotyledons</taxon>
        <taxon>Gunneridae</taxon>
        <taxon>Pentapetalae</taxon>
        <taxon>rosids</taxon>
        <taxon>fabids</taxon>
        <taxon>Malpighiales</taxon>
        <taxon>Linaceae</taxon>
        <taxon>Linum</taxon>
    </lineage>
</organism>
<dbReference type="Proteomes" id="UP001154282">
    <property type="component" value="Unassembled WGS sequence"/>
</dbReference>
<evidence type="ECO:0000313" key="9">
    <source>
        <dbReference type="EMBL" id="CAI0385276.1"/>
    </source>
</evidence>
<dbReference type="PROSITE" id="PS50845">
    <property type="entry name" value="RETICULON"/>
    <property type="match status" value="1"/>
</dbReference>
<evidence type="ECO:0000256" key="7">
    <source>
        <dbReference type="SAM" id="MobiDB-lite"/>
    </source>
</evidence>
<dbReference type="GO" id="GO:0005789">
    <property type="term" value="C:endoplasmic reticulum membrane"/>
    <property type="evidence" value="ECO:0007669"/>
    <property type="project" value="UniProtKB-SubCell"/>
</dbReference>
<name>A0AAV0HJ00_9ROSI</name>
<keyword evidence="10" id="KW-1185">Reference proteome</keyword>